<reference evidence="2 3" key="1">
    <citation type="journal article" date="2024" name="Commun. Biol.">
        <title>Comparative genomic analysis of thermophilic fungi reveals convergent evolutionary adaptations and gene losses.</title>
        <authorList>
            <person name="Steindorff A.S."/>
            <person name="Aguilar-Pontes M.V."/>
            <person name="Robinson A.J."/>
            <person name="Andreopoulos B."/>
            <person name="LaButti K."/>
            <person name="Kuo A."/>
            <person name="Mondo S."/>
            <person name="Riley R."/>
            <person name="Otillar R."/>
            <person name="Haridas S."/>
            <person name="Lipzen A."/>
            <person name="Grimwood J."/>
            <person name="Schmutz J."/>
            <person name="Clum A."/>
            <person name="Reid I.D."/>
            <person name="Moisan M.C."/>
            <person name="Butler G."/>
            <person name="Nguyen T.T.M."/>
            <person name="Dewar K."/>
            <person name="Conant G."/>
            <person name="Drula E."/>
            <person name="Henrissat B."/>
            <person name="Hansel C."/>
            <person name="Singer S."/>
            <person name="Hutchinson M.I."/>
            <person name="de Vries R.P."/>
            <person name="Natvig D.O."/>
            <person name="Powell A.J."/>
            <person name="Tsang A."/>
            <person name="Grigoriev I.V."/>
        </authorList>
    </citation>
    <scope>NUCLEOTIDE SEQUENCE [LARGE SCALE GENOMIC DNA]</scope>
    <source>
        <strain evidence="2 3">ATCC 24622</strain>
    </source>
</reference>
<evidence type="ECO:0000313" key="3">
    <source>
        <dbReference type="Proteomes" id="UP001586593"/>
    </source>
</evidence>
<protein>
    <recommendedName>
        <fullName evidence="4">Cysteine-rich interactor of PDZ three</fullName>
    </recommendedName>
</protein>
<proteinExistence type="predicted"/>
<name>A0ABR3VPS1_9PEZI</name>
<feature type="compositionally biased region" description="Basic residues" evidence="1">
    <location>
        <begin position="140"/>
        <end position="153"/>
    </location>
</feature>
<evidence type="ECO:0008006" key="4">
    <source>
        <dbReference type="Google" id="ProtNLM"/>
    </source>
</evidence>
<comment type="caution">
    <text evidence="2">The sequence shown here is derived from an EMBL/GenBank/DDBJ whole genome shotgun (WGS) entry which is preliminary data.</text>
</comment>
<dbReference type="EMBL" id="JAZHXJ010001790">
    <property type="protein sequence ID" value="KAL1843816.1"/>
    <property type="molecule type" value="Genomic_DNA"/>
</dbReference>
<organism evidence="2 3">
    <name type="scientific">Phialemonium thermophilum</name>
    <dbReference type="NCBI Taxonomy" id="223376"/>
    <lineage>
        <taxon>Eukaryota</taxon>
        <taxon>Fungi</taxon>
        <taxon>Dikarya</taxon>
        <taxon>Ascomycota</taxon>
        <taxon>Pezizomycotina</taxon>
        <taxon>Sordariomycetes</taxon>
        <taxon>Sordariomycetidae</taxon>
        <taxon>Cephalothecales</taxon>
        <taxon>Cephalothecaceae</taxon>
        <taxon>Phialemonium</taxon>
    </lineage>
</organism>
<keyword evidence="3" id="KW-1185">Reference proteome</keyword>
<accession>A0ABR3VPS1</accession>
<evidence type="ECO:0000313" key="2">
    <source>
        <dbReference type="EMBL" id="KAL1843816.1"/>
    </source>
</evidence>
<evidence type="ECO:0000256" key="1">
    <source>
        <dbReference type="SAM" id="MobiDB-lite"/>
    </source>
</evidence>
<feature type="region of interest" description="Disordered" evidence="1">
    <location>
        <begin position="115"/>
        <end position="193"/>
    </location>
</feature>
<dbReference type="Proteomes" id="UP001586593">
    <property type="component" value="Unassembled WGS sequence"/>
</dbReference>
<gene>
    <name evidence="2" type="ORF">VTK73DRAFT_2729</name>
</gene>
<sequence length="193" mass="20119">MPTQNHPLPVPGSTHPPSFTVGYSLPPLGVMICPNCPTRSSRPGHWYCGPCTMSGRGLLLEEARSSVPAVPTSFEEAARVARQREAARAMSPVAPPEVPCPSLGGTTIEVPAPQALPGITPLHAPLAPSGAAPANDPGARPRRPLPNARRKRPAGPVPAPAPASLASGVPDILVTSPTREDPECPARRPHQQR</sequence>